<proteinExistence type="predicted"/>
<evidence type="ECO:0000313" key="1">
    <source>
        <dbReference type="EMBL" id="KAF2402162.1"/>
    </source>
</evidence>
<protein>
    <submittedName>
        <fullName evidence="1">Uncharacterized protein</fullName>
    </submittedName>
</protein>
<dbReference type="EMBL" id="ML996691">
    <property type="protein sequence ID" value="KAF2402162.1"/>
    <property type="molecule type" value="Genomic_DNA"/>
</dbReference>
<evidence type="ECO:0000313" key="2">
    <source>
        <dbReference type="Proteomes" id="UP000799640"/>
    </source>
</evidence>
<dbReference type="Proteomes" id="UP000799640">
    <property type="component" value="Unassembled WGS sequence"/>
</dbReference>
<sequence length="202" mass="22498">MQRVGSGARWPVARMLRSHLMQPERKRQCRSFCRHGKLVVEVGGEVGGALWAVAGGRWVAGRVDARARAAATTAHLLSYPSRHTKLRAKDIVRTWWISCGEMMLELEASSHCCIHGKIQSKAHIFASYPAKQDYRNGAMHMTHAYPRPSNTKTKFQLLPPLICRDAKVTMEIPREQKGDVLVSTGVEPATLALQTSRISTTL</sequence>
<keyword evidence="2" id="KW-1185">Reference proteome</keyword>
<organism evidence="1 2">
    <name type="scientific">Trichodelitschia bisporula</name>
    <dbReference type="NCBI Taxonomy" id="703511"/>
    <lineage>
        <taxon>Eukaryota</taxon>
        <taxon>Fungi</taxon>
        <taxon>Dikarya</taxon>
        <taxon>Ascomycota</taxon>
        <taxon>Pezizomycotina</taxon>
        <taxon>Dothideomycetes</taxon>
        <taxon>Dothideomycetes incertae sedis</taxon>
        <taxon>Phaeotrichales</taxon>
        <taxon>Phaeotrichaceae</taxon>
        <taxon>Trichodelitschia</taxon>
    </lineage>
</organism>
<reference evidence="1" key="1">
    <citation type="journal article" date="2020" name="Stud. Mycol.">
        <title>101 Dothideomycetes genomes: a test case for predicting lifestyles and emergence of pathogens.</title>
        <authorList>
            <person name="Haridas S."/>
            <person name="Albert R."/>
            <person name="Binder M."/>
            <person name="Bloem J."/>
            <person name="Labutti K."/>
            <person name="Salamov A."/>
            <person name="Andreopoulos B."/>
            <person name="Baker S."/>
            <person name="Barry K."/>
            <person name="Bills G."/>
            <person name="Bluhm B."/>
            <person name="Cannon C."/>
            <person name="Castanera R."/>
            <person name="Culley D."/>
            <person name="Daum C."/>
            <person name="Ezra D."/>
            <person name="Gonzalez J."/>
            <person name="Henrissat B."/>
            <person name="Kuo A."/>
            <person name="Liang C."/>
            <person name="Lipzen A."/>
            <person name="Lutzoni F."/>
            <person name="Magnuson J."/>
            <person name="Mondo S."/>
            <person name="Nolan M."/>
            <person name="Ohm R."/>
            <person name="Pangilinan J."/>
            <person name="Park H.-J."/>
            <person name="Ramirez L."/>
            <person name="Alfaro M."/>
            <person name="Sun H."/>
            <person name="Tritt A."/>
            <person name="Yoshinaga Y."/>
            <person name="Zwiers L.-H."/>
            <person name="Turgeon B."/>
            <person name="Goodwin S."/>
            <person name="Spatafora J."/>
            <person name="Crous P."/>
            <person name="Grigoriev I."/>
        </authorList>
    </citation>
    <scope>NUCLEOTIDE SEQUENCE</scope>
    <source>
        <strain evidence="1">CBS 262.69</strain>
    </source>
</reference>
<dbReference type="AlphaFoldDB" id="A0A6G1I1N2"/>
<accession>A0A6G1I1N2</accession>
<gene>
    <name evidence="1" type="ORF">EJ06DRAFT_327734</name>
</gene>
<name>A0A6G1I1N2_9PEZI</name>